<evidence type="ECO:0000313" key="1">
    <source>
        <dbReference type="EMBL" id="MCM2515036.1"/>
    </source>
</evidence>
<reference evidence="1 2" key="1">
    <citation type="submission" date="2022-06" db="EMBL/GenBank/DDBJ databases">
        <title>Whole genome sequence of Streptomyces griseoincarnatus RB7AG.</title>
        <authorList>
            <person name="Ray L."/>
            <person name="Behera S."/>
            <person name="Panda A.N."/>
        </authorList>
    </citation>
    <scope>NUCLEOTIDE SEQUENCE [LARGE SCALE GENOMIC DNA]</scope>
    <source>
        <strain evidence="1 2">RB7AG</strain>
    </source>
</reference>
<comment type="caution">
    <text evidence="1">The sequence shown here is derived from an EMBL/GenBank/DDBJ whole genome shotgun (WGS) entry which is preliminary data.</text>
</comment>
<protein>
    <submittedName>
        <fullName evidence="1">Uncharacterized protein</fullName>
    </submittedName>
</protein>
<keyword evidence="2" id="KW-1185">Reference proteome</keyword>
<dbReference type="EMBL" id="JAMQBH010000008">
    <property type="protein sequence ID" value="MCM2515036.1"/>
    <property type="molecule type" value="Genomic_DNA"/>
</dbReference>
<sequence length="145" mass="15548">MESTWVERDLPVLNALVQQLDDAAGASFPELRDITEDTGLEISEITKAALALESAGYIDLSKTMGPAASWHVKAVSKEARQAVGQWPTAEQVLDRLVQRLGEAADQETDPEQQSRLREAANTAGGVARNVFVDVLSSVIAKSMGA</sequence>
<accession>A0ABT0VXW5</accession>
<gene>
    <name evidence="1" type="ORF">NC658_17435</name>
</gene>
<evidence type="ECO:0000313" key="2">
    <source>
        <dbReference type="Proteomes" id="UP001523263"/>
    </source>
</evidence>
<organism evidence="1 2">
    <name type="scientific">Streptomyces griseoincarnatus</name>
    <dbReference type="NCBI Taxonomy" id="29305"/>
    <lineage>
        <taxon>Bacteria</taxon>
        <taxon>Bacillati</taxon>
        <taxon>Actinomycetota</taxon>
        <taxon>Actinomycetes</taxon>
        <taxon>Kitasatosporales</taxon>
        <taxon>Streptomycetaceae</taxon>
        <taxon>Streptomyces</taxon>
        <taxon>Streptomyces griseoincarnatus group</taxon>
    </lineage>
</organism>
<proteinExistence type="predicted"/>
<dbReference type="RefSeq" id="WP_251098756.1">
    <property type="nucleotide sequence ID" value="NZ_JAMQBH010000008.1"/>
</dbReference>
<name>A0ABT0VXW5_STRGI</name>
<dbReference type="Proteomes" id="UP001523263">
    <property type="component" value="Unassembled WGS sequence"/>
</dbReference>